<organism evidence="15">
    <name type="scientific">Oryza glumipatula</name>
    <dbReference type="NCBI Taxonomy" id="40148"/>
    <lineage>
        <taxon>Eukaryota</taxon>
        <taxon>Viridiplantae</taxon>
        <taxon>Streptophyta</taxon>
        <taxon>Embryophyta</taxon>
        <taxon>Tracheophyta</taxon>
        <taxon>Spermatophyta</taxon>
        <taxon>Magnoliopsida</taxon>
        <taxon>Liliopsida</taxon>
        <taxon>Poales</taxon>
        <taxon>Poaceae</taxon>
        <taxon>BOP clade</taxon>
        <taxon>Oryzoideae</taxon>
        <taxon>Oryzeae</taxon>
        <taxon>Oryzinae</taxon>
        <taxon>Oryza</taxon>
    </lineage>
</organism>
<evidence type="ECO:0000256" key="9">
    <source>
        <dbReference type="ARBA" id="ARBA00022963"/>
    </source>
</evidence>
<evidence type="ECO:0000256" key="2">
    <source>
        <dbReference type="ARBA" id="ARBA00001913"/>
    </source>
</evidence>
<dbReference type="GO" id="GO:0005886">
    <property type="term" value="C:plasma membrane"/>
    <property type="evidence" value="ECO:0007669"/>
    <property type="project" value="TreeGrafter"/>
</dbReference>
<evidence type="ECO:0000256" key="6">
    <source>
        <dbReference type="ARBA" id="ARBA00022737"/>
    </source>
</evidence>
<proteinExistence type="inferred from homology"/>
<dbReference type="Pfam" id="PF00168">
    <property type="entry name" value="C2"/>
    <property type="match status" value="1"/>
</dbReference>
<dbReference type="Gene3D" id="2.60.40.150">
    <property type="entry name" value="C2 domain"/>
    <property type="match status" value="1"/>
</dbReference>
<keyword evidence="16" id="KW-1185">Reference proteome</keyword>
<evidence type="ECO:0000256" key="12">
    <source>
        <dbReference type="SAM" id="MobiDB-lite"/>
    </source>
</evidence>
<dbReference type="GO" id="GO:0009395">
    <property type="term" value="P:phospholipid catabolic process"/>
    <property type="evidence" value="ECO:0007669"/>
    <property type="project" value="TreeGrafter"/>
</dbReference>
<sequence>MPVPYAFTPLVVSLASPRSGRAPVIMSWSGELSPPPAASGTRLLHGDLDLTIHEARGLPNMDFLSTLLRRLCLCLRPPARRPSPGQSRGSVPADDDGRRQPHGHHLLPTSDPYAAVVVAGNTLARTHVVRNSEDAEWSTHVLLHLAHHATGVAFHVKDADPFGSDLIGVAILPAADVLAAAAAPIVRRELPLYRPDGRGRPKPSSAIVITASFVPAGEHQSIYDAEHGGVPAAYFPARRGCEVKLYQDAHVAGGELDGVRRRGVFEPGRCWEDMCLAVLGAQHLVYVAGWSVNTKVRLVREAMSPEMAAKVEEVRTTATDDDDNPVAAEGMSLGALLKYKSQEGVRVCLLVWDDKTSHDTFFLKTGGLMQTHDEETKKFFKDSPNAERGVSASVQIVGTMYTQHQKCLLVDTPASGSTRRITAFLGGLDLAAGRYDTPSHRLFADLGTVFSGDVYNPAIPPAGNKGGAGEEGPRQPWHDMHCRVDGPAAYDVLENFEQRWRKATKLFRRAKAHWKDDALLKLERISWILSPSDSGAGDGDGGDSHLYALPDGHPDCWNAQVFRSVDSGSVKGLPRCWETKKMEAKHLVCDKNVTVEQSIHTAYVRAIRSAKRFIYIENQYFIGSSFAWPSYKHQEGRHHLNLLNLSHHLSESSQLGAGNLVPMEIALKVASKIAAGERFAVYIVIPMWPEGVPTSGPIQEILFWQRQTMQAMYEVIAAAIRAAGMEGAAHPRDYLNFYCLGKREAAAAAAAAGSPEQEHNPAASSARRHRRFMIYVHSKGMIVDDEYVIVGSANINQRSLAGSRDTEIAVGAYQPNLRAGAGAGDGQVFGFRMLLWEEHLGSSEWRELRSPESPECVKRVNEIAAENWRRYAADDNDVAMQGHLMRYPVDVGDDGKISELRGHEFFPDVGGRILGSTNNNYWDYLTM</sequence>
<dbReference type="Pfam" id="PF12357">
    <property type="entry name" value="PLD_C"/>
    <property type="match status" value="1"/>
</dbReference>
<protein>
    <recommendedName>
        <fullName evidence="4 11">Phospholipase D</fullName>
        <ecNumber evidence="4 11">3.1.4.4</ecNumber>
    </recommendedName>
</protein>
<evidence type="ECO:0000256" key="8">
    <source>
        <dbReference type="ARBA" id="ARBA00022837"/>
    </source>
</evidence>
<dbReference type="PROSITE" id="PS50035">
    <property type="entry name" value="PLD"/>
    <property type="match status" value="2"/>
</dbReference>
<dbReference type="AlphaFoldDB" id="A0A0D9YLF8"/>
<keyword evidence="6" id="KW-0677">Repeat</keyword>
<evidence type="ECO:0000256" key="3">
    <source>
        <dbReference type="ARBA" id="ARBA00010683"/>
    </source>
</evidence>
<comment type="function">
    <text evidence="11">Hydrolyzes glycerol-phospholipids at the terminal phosphodiesteric bond.</text>
</comment>
<comment type="catalytic activity">
    <reaction evidence="1 11">
        <text>a 1,2-diacyl-sn-glycero-3-phosphocholine + H2O = a 1,2-diacyl-sn-glycero-3-phosphate + choline + H(+)</text>
        <dbReference type="Rhea" id="RHEA:14445"/>
        <dbReference type="ChEBI" id="CHEBI:15354"/>
        <dbReference type="ChEBI" id="CHEBI:15377"/>
        <dbReference type="ChEBI" id="CHEBI:15378"/>
        <dbReference type="ChEBI" id="CHEBI:57643"/>
        <dbReference type="ChEBI" id="CHEBI:58608"/>
        <dbReference type="EC" id="3.1.4.4"/>
    </reaction>
</comment>
<feature type="domain" description="PLD phosphodiesterase" evidence="14">
    <location>
        <begin position="399"/>
        <end position="434"/>
    </location>
</feature>
<comment type="similarity">
    <text evidence="3 11">Belongs to the phospholipase D family. C2-PLD subfamily.</text>
</comment>
<dbReference type="EnsemblPlants" id="OGLUM02G01390.1">
    <property type="protein sequence ID" value="OGLUM02G01390.1"/>
    <property type="gene ID" value="OGLUM02G01390"/>
</dbReference>
<comment type="cofactor">
    <cofactor evidence="2 11">
        <name>Ca(2+)</name>
        <dbReference type="ChEBI" id="CHEBI:29108"/>
    </cofactor>
</comment>
<evidence type="ECO:0000313" key="16">
    <source>
        <dbReference type="Proteomes" id="UP000026961"/>
    </source>
</evidence>
<dbReference type="SMART" id="SM00155">
    <property type="entry name" value="PLDc"/>
    <property type="match status" value="2"/>
</dbReference>
<reference evidence="15" key="2">
    <citation type="submission" date="2018-05" db="EMBL/GenBank/DDBJ databases">
        <title>OgluRS3 (Oryza glumaepatula Reference Sequence Version 3).</title>
        <authorList>
            <person name="Zhang J."/>
            <person name="Kudrna D."/>
            <person name="Lee S."/>
            <person name="Talag J."/>
            <person name="Welchert J."/>
            <person name="Wing R.A."/>
        </authorList>
    </citation>
    <scope>NUCLEOTIDE SEQUENCE [LARGE SCALE GENOMIC DNA]</scope>
</reference>
<keyword evidence="5" id="KW-0479">Metal-binding</keyword>
<dbReference type="Gene3D" id="3.30.870.10">
    <property type="entry name" value="Endonuclease Chain A"/>
    <property type="match status" value="2"/>
</dbReference>
<evidence type="ECO:0000259" key="13">
    <source>
        <dbReference type="PROSITE" id="PS50004"/>
    </source>
</evidence>
<dbReference type="PIRSF" id="PIRSF036470">
    <property type="entry name" value="PLD_plant"/>
    <property type="match status" value="1"/>
</dbReference>
<dbReference type="EC" id="3.1.4.4" evidence="4 11"/>
<evidence type="ECO:0000259" key="14">
    <source>
        <dbReference type="PROSITE" id="PS50035"/>
    </source>
</evidence>
<feature type="domain" description="C2" evidence="13">
    <location>
        <begin position="28"/>
        <end position="187"/>
    </location>
</feature>
<evidence type="ECO:0000313" key="15">
    <source>
        <dbReference type="EnsemblPlants" id="OGLUM02G01390.1"/>
    </source>
</evidence>
<keyword evidence="9 11" id="KW-0442">Lipid degradation</keyword>
<dbReference type="InterPro" id="IPR001736">
    <property type="entry name" value="PLipase_D/transphosphatidylase"/>
</dbReference>
<keyword evidence="8 11" id="KW-0106">Calcium</keyword>
<feature type="region of interest" description="Disordered" evidence="12">
    <location>
        <begin position="79"/>
        <end position="109"/>
    </location>
</feature>
<evidence type="ECO:0000256" key="10">
    <source>
        <dbReference type="ARBA" id="ARBA00023098"/>
    </source>
</evidence>
<evidence type="ECO:0000256" key="1">
    <source>
        <dbReference type="ARBA" id="ARBA00000798"/>
    </source>
</evidence>
<evidence type="ECO:0000256" key="7">
    <source>
        <dbReference type="ARBA" id="ARBA00022801"/>
    </source>
</evidence>
<evidence type="ECO:0000256" key="5">
    <source>
        <dbReference type="ARBA" id="ARBA00022723"/>
    </source>
</evidence>
<dbReference type="InterPro" id="IPR015679">
    <property type="entry name" value="PLipase_D_fam"/>
</dbReference>
<dbReference type="HOGENOM" id="CLU_004684_0_0_1"/>
<dbReference type="PROSITE" id="PS50004">
    <property type="entry name" value="C2"/>
    <property type="match status" value="1"/>
</dbReference>
<dbReference type="InterPro" id="IPR035892">
    <property type="entry name" value="C2_domain_sf"/>
</dbReference>
<evidence type="ECO:0000256" key="11">
    <source>
        <dbReference type="PIRNR" id="PIRNR036470"/>
    </source>
</evidence>
<dbReference type="GO" id="GO:0004630">
    <property type="term" value="F:phospholipase D activity"/>
    <property type="evidence" value="ECO:0007669"/>
    <property type="project" value="UniProtKB-EC"/>
</dbReference>
<dbReference type="Gramene" id="OGLUM02G01390.1">
    <property type="protein sequence ID" value="OGLUM02G01390.1"/>
    <property type="gene ID" value="OGLUM02G01390"/>
</dbReference>
<dbReference type="SUPFAM" id="SSF49562">
    <property type="entry name" value="C2 domain (Calcium/lipid-binding domain, CaLB)"/>
    <property type="match status" value="1"/>
</dbReference>
<dbReference type="InterPro" id="IPR011402">
    <property type="entry name" value="PLipase_D_pln"/>
</dbReference>
<dbReference type="Proteomes" id="UP000026961">
    <property type="component" value="Chromosome 2"/>
</dbReference>
<feature type="domain" description="PLD phosphodiesterase" evidence="14">
    <location>
        <begin position="772"/>
        <end position="799"/>
    </location>
</feature>
<dbReference type="GO" id="GO:0005509">
    <property type="term" value="F:calcium ion binding"/>
    <property type="evidence" value="ECO:0007669"/>
    <property type="project" value="InterPro"/>
</dbReference>
<dbReference type="SUPFAM" id="SSF56024">
    <property type="entry name" value="Phospholipase D/nuclease"/>
    <property type="match status" value="2"/>
</dbReference>
<dbReference type="InterPro" id="IPR000008">
    <property type="entry name" value="C2_dom"/>
</dbReference>
<reference evidence="15" key="1">
    <citation type="submission" date="2015-04" db="UniProtKB">
        <authorList>
            <consortium name="EnsemblPlants"/>
        </authorList>
    </citation>
    <scope>IDENTIFICATION</scope>
</reference>
<dbReference type="InterPro" id="IPR024632">
    <property type="entry name" value="PLipase_D_C"/>
</dbReference>
<dbReference type="Pfam" id="PF00614">
    <property type="entry name" value="PLDc"/>
    <property type="match status" value="1"/>
</dbReference>
<dbReference type="PANTHER" id="PTHR18896:SF70">
    <property type="entry name" value="OS02G0120200 PROTEIN"/>
    <property type="match status" value="1"/>
</dbReference>
<dbReference type="PANTHER" id="PTHR18896">
    <property type="entry name" value="PHOSPHOLIPASE D"/>
    <property type="match status" value="1"/>
</dbReference>
<dbReference type="SMART" id="SM00239">
    <property type="entry name" value="C2"/>
    <property type="match status" value="1"/>
</dbReference>
<keyword evidence="7 11" id="KW-0378">Hydrolase</keyword>
<evidence type="ECO:0000256" key="4">
    <source>
        <dbReference type="ARBA" id="ARBA00012027"/>
    </source>
</evidence>
<dbReference type="eggNOG" id="KOG1329">
    <property type="taxonomic scope" value="Eukaryota"/>
</dbReference>
<dbReference type="STRING" id="40148.A0A0D9YLF8"/>
<accession>A0A0D9YLF8</accession>
<dbReference type="GO" id="GO:0046470">
    <property type="term" value="P:phosphatidylcholine metabolic process"/>
    <property type="evidence" value="ECO:0007669"/>
    <property type="project" value="InterPro"/>
</dbReference>
<keyword evidence="10" id="KW-0443">Lipid metabolism</keyword>
<name>A0A0D9YLF8_9ORYZ</name>